<dbReference type="PANTHER" id="PTHR12526">
    <property type="entry name" value="GLYCOSYLTRANSFERASE"/>
    <property type="match status" value="1"/>
</dbReference>
<dbReference type="CDD" id="cd03801">
    <property type="entry name" value="GT4_PimA-like"/>
    <property type="match status" value="1"/>
</dbReference>
<keyword evidence="2" id="KW-1185">Reference proteome</keyword>
<dbReference type="EMBL" id="JAMPKK010000024">
    <property type="protein sequence ID" value="MEP0865314.1"/>
    <property type="molecule type" value="Genomic_DNA"/>
</dbReference>
<dbReference type="Gene3D" id="3.40.50.2000">
    <property type="entry name" value="Glycogen Phosphorylase B"/>
    <property type="match status" value="2"/>
</dbReference>
<comment type="caution">
    <text evidence="1">The sequence shown here is derived from an EMBL/GenBank/DDBJ whole genome shotgun (WGS) entry which is preliminary data.</text>
</comment>
<evidence type="ECO:0000313" key="2">
    <source>
        <dbReference type="Proteomes" id="UP001442494"/>
    </source>
</evidence>
<dbReference type="RefSeq" id="WP_347269348.1">
    <property type="nucleotide sequence ID" value="NZ_JAMPKK010000024.1"/>
</dbReference>
<dbReference type="SUPFAM" id="SSF53756">
    <property type="entry name" value="UDP-Glycosyltransferase/glycogen phosphorylase"/>
    <property type="match status" value="1"/>
</dbReference>
<gene>
    <name evidence="1" type="ORF">NDI37_12630</name>
</gene>
<evidence type="ECO:0000313" key="1">
    <source>
        <dbReference type="EMBL" id="MEP0865314.1"/>
    </source>
</evidence>
<dbReference type="Pfam" id="PF13692">
    <property type="entry name" value="Glyco_trans_1_4"/>
    <property type="match status" value="1"/>
</dbReference>
<sequence>MDLQQDKKLKISLVVSDLSASGAGRWGGAVRTFLLYEALKKLNHEVKIFGFVFGDESPEVSQSKIPIVAIPCAYHSGFIKAAQKVIKQIDGDIIYAVKLKPTSFGLSIIKKLTARRPVILDIDDWELSWHGGEQWKYRPGLKQFYRDTFKPDGALRYPDHPLYLKWLESLVFYADTITLHTQFLKERFGGVYLPNGKDTTLFDPSQFDSEASRIRYGLAGYRILMFPGAPRPYKGLEDVLAALDVLNQPDIRLVIVGGSPYDAYDNQLMQQWGRWIIKLPKYPVSEMPAVVAAAHIVVVPQRDTPAAQAQFPLKLTDGMAMAKPILSTYVGDIPEILGGTGYLVTPESPEEIAEKIQWIFGHLDEANQQGMKARERCINYYSTDTMAAILSDVIKNLQLAGKV</sequence>
<dbReference type="Proteomes" id="UP001442494">
    <property type="component" value="Unassembled WGS sequence"/>
</dbReference>
<organism evidence="1 2">
    <name type="scientific">Funiculus sociatus GB2-A5</name>
    <dbReference type="NCBI Taxonomy" id="2933946"/>
    <lineage>
        <taxon>Bacteria</taxon>
        <taxon>Bacillati</taxon>
        <taxon>Cyanobacteriota</taxon>
        <taxon>Cyanophyceae</taxon>
        <taxon>Coleofasciculales</taxon>
        <taxon>Coleofasciculaceae</taxon>
        <taxon>Funiculus</taxon>
    </lineage>
</organism>
<reference evidence="1 2" key="1">
    <citation type="submission" date="2022-04" db="EMBL/GenBank/DDBJ databases">
        <title>Positive selection, recombination, and allopatry shape intraspecific diversity of widespread and dominant cyanobacteria.</title>
        <authorList>
            <person name="Wei J."/>
            <person name="Shu W."/>
            <person name="Hu C."/>
        </authorList>
    </citation>
    <scope>NUCLEOTIDE SEQUENCE [LARGE SCALE GENOMIC DNA]</scope>
    <source>
        <strain evidence="1 2">GB2-A5</strain>
    </source>
</reference>
<proteinExistence type="predicted"/>
<protein>
    <submittedName>
        <fullName evidence="1">Glycosyltransferase family 4 protein</fullName>
    </submittedName>
</protein>
<name>A0ABV0JQF2_9CYAN</name>
<accession>A0ABV0JQF2</accession>